<dbReference type="Proteomes" id="UP000593561">
    <property type="component" value="Unassembled WGS sequence"/>
</dbReference>
<reference evidence="1 2" key="1">
    <citation type="journal article" date="2019" name="Genome Biol. Evol.">
        <title>Insights into the evolution of the New World diploid cottons (Gossypium, subgenus Houzingenia) based on genome sequencing.</title>
        <authorList>
            <person name="Grover C.E."/>
            <person name="Arick M.A. 2nd"/>
            <person name="Thrash A."/>
            <person name="Conover J.L."/>
            <person name="Sanders W.S."/>
            <person name="Peterson D.G."/>
            <person name="Frelichowski J.E."/>
            <person name="Scheffler J.A."/>
            <person name="Scheffler B.E."/>
            <person name="Wendel J.F."/>
        </authorList>
    </citation>
    <scope>NUCLEOTIDE SEQUENCE [LARGE SCALE GENOMIC DNA]</scope>
    <source>
        <strain evidence="1">27</strain>
        <tissue evidence="1">Leaf</tissue>
    </source>
</reference>
<evidence type="ECO:0000313" key="1">
    <source>
        <dbReference type="EMBL" id="MBA0606762.1"/>
    </source>
</evidence>
<accession>A0A7J8R083</accession>
<dbReference type="AlphaFoldDB" id="A0A7J8R083"/>
<keyword evidence="2" id="KW-1185">Reference proteome</keyword>
<comment type="caution">
    <text evidence="1">The sequence shown here is derived from an EMBL/GenBank/DDBJ whole genome shotgun (WGS) entry which is preliminary data.</text>
</comment>
<proteinExistence type="predicted"/>
<protein>
    <submittedName>
        <fullName evidence="1">Uncharacterized protein</fullName>
    </submittedName>
</protein>
<evidence type="ECO:0000313" key="2">
    <source>
        <dbReference type="Proteomes" id="UP000593561"/>
    </source>
</evidence>
<dbReference type="EMBL" id="JABFAC010000002">
    <property type="protein sequence ID" value="MBA0606762.1"/>
    <property type="molecule type" value="Genomic_DNA"/>
</dbReference>
<name>A0A7J8R083_GOSDV</name>
<sequence length="89" mass="10547">MELLHRPNLFLAILHMELLRHHHHPRLFPPILHIELHLRHHVQLKLTVPLHQFQYSVASTLPIQILMNTTSLLLTIHLLLIHPFPPFPL</sequence>
<gene>
    <name evidence="1" type="ORF">Godav_019181</name>
</gene>
<organism evidence="1 2">
    <name type="scientific">Gossypium davidsonii</name>
    <name type="common">Davidson's cotton</name>
    <name type="synonym">Gossypium klotzschianum subsp. davidsonii</name>
    <dbReference type="NCBI Taxonomy" id="34287"/>
    <lineage>
        <taxon>Eukaryota</taxon>
        <taxon>Viridiplantae</taxon>
        <taxon>Streptophyta</taxon>
        <taxon>Embryophyta</taxon>
        <taxon>Tracheophyta</taxon>
        <taxon>Spermatophyta</taxon>
        <taxon>Magnoliopsida</taxon>
        <taxon>eudicotyledons</taxon>
        <taxon>Gunneridae</taxon>
        <taxon>Pentapetalae</taxon>
        <taxon>rosids</taxon>
        <taxon>malvids</taxon>
        <taxon>Malvales</taxon>
        <taxon>Malvaceae</taxon>
        <taxon>Malvoideae</taxon>
        <taxon>Gossypium</taxon>
    </lineage>
</organism>